<dbReference type="PANTHER" id="PTHR12411">
    <property type="entry name" value="CYSTEINE PROTEASE FAMILY C1-RELATED"/>
    <property type="match status" value="1"/>
</dbReference>
<evidence type="ECO:0000313" key="5">
    <source>
        <dbReference type="Proteomes" id="UP001198565"/>
    </source>
</evidence>
<dbReference type="InterPro" id="IPR025660">
    <property type="entry name" value="Pept_his_AS"/>
</dbReference>
<dbReference type="Gene3D" id="3.90.70.10">
    <property type="entry name" value="Cysteine proteinases"/>
    <property type="match status" value="1"/>
</dbReference>
<dbReference type="PROSITE" id="PS00639">
    <property type="entry name" value="THIOL_PROTEASE_HIS"/>
    <property type="match status" value="1"/>
</dbReference>
<reference evidence="4 5" key="1">
    <citation type="submission" date="2021-08" db="EMBL/GenBank/DDBJ databases">
        <title>Streptomyces sp. PTM05 isolated from lichen.</title>
        <authorList>
            <person name="Somphong A."/>
            <person name="Phongsopitanun W."/>
            <person name="Tanasupawat S."/>
        </authorList>
    </citation>
    <scope>NUCLEOTIDE SEQUENCE [LARGE SCALE GENOMIC DNA]</scope>
    <source>
        <strain evidence="4 5">Ptm05</strain>
    </source>
</reference>
<gene>
    <name evidence="4" type="ORF">K7472_29610</name>
</gene>
<protein>
    <submittedName>
        <fullName evidence="4">C1 family peptidase</fullName>
    </submittedName>
</protein>
<dbReference type="SMART" id="SM00645">
    <property type="entry name" value="Pept_C1"/>
    <property type="match status" value="1"/>
</dbReference>
<accession>A0ABS7R0I0</accession>
<proteinExistence type="inferred from homology"/>
<name>A0ABS7R0I0_9ACTN</name>
<dbReference type="InterPro" id="IPR013128">
    <property type="entry name" value="Peptidase_C1A"/>
</dbReference>
<feature type="signal peptide" evidence="2">
    <location>
        <begin position="1"/>
        <end position="29"/>
    </location>
</feature>
<evidence type="ECO:0000313" key="4">
    <source>
        <dbReference type="EMBL" id="MBY8888972.1"/>
    </source>
</evidence>
<feature type="chain" id="PRO_5047527843" evidence="2">
    <location>
        <begin position="30"/>
        <end position="299"/>
    </location>
</feature>
<keyword evidence="5" id="KW-1185">Reference proteome</keyword>
<dbReference type="InterPro" id="IPR000668">
    <property type="entry name" value="Peptidase_C1A_C"/>
</dbReference>
<dbReference type="InterPro" id="IPR038765">
    <property type="entry name" value="Papain-like_cys_pep_sf"/>
</dbReference>
<dbReference type="Pfam" id="PF00112">
    <property type="entry name" value="Peptidase_C1"/>
    <property type="match status" value="1"/>
</dbReference>
<dbReference type="SUPFAM" id="SSF54001">
    <property type="entry name" value="Cysteine proteinases"/>
    <property type="match status" value="1"/>
</dbReference>
<evidence type="ECO:0000256" key="2">
    <source>
        <dbReference type="SAM" id="SignalP"/>
    </source>
</evidence>
<dbReference type="RefSeq" id="WP_222981849.1">
    <property type="nucleotide sequence ID" value="NZ_JAINVZ010000032.1"/>
</dbReference>
<sequence>MRPRIAAGVAAAIALSCLTPALTAATATAADQTTASHAHHFLHGMGLNLKESRAEHAHALTAHRAQAVFRRAGDAPDSADLSQYALSPGDQGQVGACVAWATGYSAYGIVMNEQGISGAPMAPMYIYAQIAKGDDEGTTASVALPMEQQQGIDTQSDYWQGTSDYTTQPDANERANAANYKLSGFDELSTSGDSARSDIENAISQGEPVVIGFQVHQSFENLNSQTASDYSYLPGDSSSDPVIGGHEVTIVGYNDQGVKIENSWGTSWGDGGFFTVPWDFFNTGDVTEVHSVGKLDTQG</sequence>
<dbReference type="CDD" id="cd02619">
    <property type="entry name" value="Peptidase_C1"/>
    <property type="match status" value="1"/>
</dbReference>
<feature type="domain" description="Peptidase C1A papain C-terminal" evidence="3">
    <location>
        <begin position="75"/>
        <end position="294"/>
    </location>
</feature>
<dbReference type="PROSITE" id="PS51257">
    <property type="entry name" value="PROKAR_LIPOPROTEIN"/>
    <property type="match status" value="1"/>
</dbReference>
<evidence type="ECO:0000259" key="3">
    <source>
        <dbReference type="SMART" id="SM00645"/>
    </source>
</evidence>
<organism evidence="4 5">
    <name type="scientific">Streptantibioticus parmotrematis</name>
    <dbReference type="NCBI Taxonomy" id="2873249"/>
    <lineage>
        <taxon>Bacteria</taxon>
        <taxon>Bacillati</taxon>
        <taxon>Actinomycetota</taxon>
        <taxon>Actinomycetes</taxon>
        <taxon>Kitasatosporales</taxon>
        <taxon>Streptomycetaceae</taxon>
        <taxon>Streptantibioticus</taxon>
    </lineage>
</organism>
<comment type="similarity">
    <text evidence="1">Belongs to the peptidase C1 family.</text>
</comment>
<dbReference type="EMBL" id="JAINVZ010000032">
    <property type="protein sequence ID" value="MBY8888972.1"/>
    <property type="molecule type" value="Genomic_DNA"/>
</dbReference>
<evidence type="ECO:0000256" key="1">
    <source>
        <dbReference type="ARBA" id="ARBA00008455"/>
    </source>
</evidence>
<dbReference type="Proteomes" id="UP001198565">
    <property type="component" value="Unassembled WGS sequence"/>
</dbReference>
<keyword evidence="2" id="KW-0732">Signal</keyword>
<comment type="caution">
    <text evidence="4">The sequence shown here is derived from an EMBL/GenBank/DDBJ whole genome shotgun (WGS) entry which is preliminary data.</text>
</comment>